<dbReference type="PANTHER" id="PTHR43425">
    <property type="entry name" value="OXYGEN-INSENSITIVE NADPH NITROREDUCTASE"/>
    <property type="match status" value="1"/>
</dbReference>
<feature type="domain" description="Nitroreductase" evidence="6">
    <location>
        <begin position="19"/>
        <end position="169"/>
    </location>
</feature>
<dbReference type="SUPFAM" id="SSF55469">
    <property type="entry name" value="FMN-dependent nitroreductase-like"/>
    <property type="match status" value="1"/>
</dbReference>
<evidence type="ECO:0000256" key="1">
    <source>
        <dbReference type="ARBA" id="ARBA00008366"/>
    </source>
</evidence>
<dbReference type="InterPro" id="IPR000415">
    <property type="entry name" value="Nitroreductase-like"/>
</dbReference>
<dbReference type="AlphaFoldDB" id="A0A2N9X741"/>
<reference evidence="7" key="1">
    <citation type="journal article" date="2017" name="MBio">
        <title>Type VI secretion-mediated competition in the bee gut microbiome.</title>
        <authorList>
            <person name="Steele M.I."/>
            <person name="Kwong W.K."/>
            <person name="Powell J.E."/>
            <person name="Whiteley M."/>
            <person name="Moran N.A."/>
        </authorList>
    </citation>
    <scope>NUCLEOTIDE SEQUENCE [LARGE SCALE GENOMIC DNA]</scope>
    <source>
        <strain evidence="7">WkB273</strain>
    </source>
</reference>
<evidence type="ECO:0000259" key="6">
    <source>
        <dbReference type="Pfam" id="PF00881"/>
    </source>
</evidence>
<keyword evidence="2 5" id="KW-0285">Flavoprotein</keyword>
<sequence length="248" mass="27916">MIMTYHTNLNSAATLPTIYRHRSIRKFTDEALTDEQREAIWEAGRAASSSSFMQSTHIIRVTDKDKRAALCEVAANQKYVRTAAEFWVFCVDYTRHRLAFPEAQLDWTEAMIIGSVDAGIMAQNCLLAAESLGLGGVYIGSLRNDTARAAEILELPSLTFPLFGLCLGHPAQDPMYRPRLPLDTLVSENRYRPLDPAKLAAYDEQLAQYYRDRSGLDLNWSKAVANNFAQPVRPHILPFLHQQGLATR</sequence>
<evidence type="ECO:0000313" key="8">
    <source>
        <dbReference type="Proteomes" id="UP000230202"/>
    </source>
</evidence>
<evidence type="ECO:0000256" key="4">
    <source>
        <dbReference type="ARBA" id="ARBA00023002"/>
    </source>
</evidence>
<evidence type="ECO:0000256" key="3">
    <source>
        <dbReference type="ARBA" id="ARBA00022643"/>
    </source>
</evidence>
<keyword evidence="3 5" id="KW-0288">FMN</keyword>
<dbReference type="GO" id="GO:0016491">
    <property type="term" value="F:oxidoreductase activity"/>
    <property type="evidence" value="ECO:0007669"/>
    <property type="project" value="UniProtKB-UniRule"/>
</dbReference>
<dbReference type="InterPro" id="IPR016446">
    <property type="entry name" value="Flavin_OxRdtase_Frp"/>
</dbReference>
<dbReference type="NCBIfam" id="NF008033">
    <property type="entry name" value="PRK10765.1"/>
    <property type="match status" value="1"/>
</dbReference>
<evidence type="ECO:0000256" key="5">
    <source>
        <dbReference type="PIRNR" id="PIRNR005426"/>
    </source>
</evidence>
<keyword evidence="8" id="KW-1185">Reference proteome</keyword>
<comment type="caution">
    <text evidence="7">The sequence shown here is derived from an EMBL/GenBank/DDBJ whole genome shotgun (WGS) entry which is preliminary data.</text>
</comment>
<dbReference type="Gene3D" id="3.40.109.10">
    <property type="entry name" value="NADH Oxidase"/>
    <property type="match status" value="1"/>
</dbReference>
<comment type="similarity">
    <text evidence="1 5">Belongs to the flavin oxidoreductase frp family.</text>
</comment>
<keyword evidence="4 5" id="KW-0560">Oxidoreductase</keyword>
<protein>
    <submittedName>
        <fullName evidence="7">Nitroreductase A</fullName>
    </submittedName>
</protein>
<name>A0A2N9X741_9NEIS</name>
<dbReference type="PIRSF" id="PIRSF005426">
    <property type="entry name" value="Frp"/>
    <property type="match status" value="1"/>
</dbReference>
<dbReference type="InterPro" id="IPR029479">
    <property type="entry name" value="Nitroreductase"/>
</dbReference>
<dbReference type="Proteomes" id="UP000230202">
    <property type="component" value="Unassembled WGS sequence"/>
</dbReference>
<dbReference type="EMBL" id="MEIL01000027">
    <property type="protein sequence ID" value="PIT39455.1"/>
    <property type="molecule type" value="Genomic_DNA"/>
</dbReference>
<gene>
    <name evidence="7" type="ORF">BHC54_05860</name>
</gene>
<evidence type="ECO:0000313" key="7">
    <source>
        <dbReference type="EMBL" id="PIT39455.1"/>
    </source>
</evidence>
<proteinExistence type="inferred from homology"/>
<dbReference type="PANTHER" id="PTHR43425:SF2">
    <property type="entry name" value="OXYGEN-INSENSITIVE NADPH NITROREDUCTASE"/>
    <property type="match status" value="1"/>
</dbReference>
<accession>A0A2N9X741</accession>
<dbReference type="Pfam" id="PF00881">
    <property type="entry name" value="Nitroreductase"/>
    <property type="match status" value="1"/>
</dbReference>
<evidence type="ECO:0000256" key="2">
    <source>
        <dbReference type="ARBA" id="ARBA00022630"/>
    </source>
</evidence>
<dbReference type="CDD" id="cd02146">
    <property type="entry name" value="NfsA-like"/>
    <property type="match status" value="1"/>
</dbReference>
<organism evidence="7 8">
    <name type="scientific">Snodgrassella alvi</name>
    <dbReference type="NCBI Taxonomy" id="1196083"/>
    <lineage>
        <taxon>Bacteria</taxon>
        <taxon>Pseudomonadati</taxon>
        <taxon>Pseudomonadota</taxon>
        <taxon>Betaproteobacteria</taxon>
        <taxon>Neisseriales</taxon>
        <taxon>Neisseriaceae</taxon>
        <taxon>Snodgrassella</taxon>
    </lineage>
</organism>
<keyword evidence="5" id="KW-0521">NADP</keyword>